<protein>
    <submittedName>
        <fullName evidence="7">Integral membrane protein TerC family protein</fullName>
    </submittedName>
</protein>
<sequence>MSELFSVSGLFTLGMLVLLQAVLGFDNLLYISIESKRVAEDKQSMVRKLGIGVAIVLRIALLFVVVNLIQLLEDSFFEIHNGYVDMAVSGHSLIVLFGGAFILWTAMKEIHHLLSDPNVGSGEEKPTSSVGKAVTLIIVMNLVFSFDSILSAMALTKNLWIMSIAIIISGVMMLLLADQVSEFIKKNRMFEVLGLFILFIVGVMLVSEGGELAQVVLFGHEVHHMPKSTFYFVLATLIVVDIVQTRYQKRLMAKQEARESAAKVAEG</sequence>
<evidence type="ECO:0000256" key="1">
    <source>
        <dbReference type="ARBA" id="ARBA00004141"/>
    </source>
</evidence>
<keyword evidence="3 6" id="KW-0812">Transmembrane</keyword>
<dbReference type="PANTHER" id="PTHR30238">
    <property type="entry name" value="MEMBRANE BOUND PREDICTED REDOX MODULATOR"/>
    <property type="match status" value="1"/>
</dbReference>
<name>A0A5C6BUP3_9BACT</name>
<feature type="transmembrane region" description="Helical" evidence="6">
    <location>
        <begin position="229"/>
        <end position="247"/>
    </location>
</feature>
<dbReference type="GO" id="GO:0016020">
    <property type="term" value="C:membrane"/>
    <property type="evidence" value="ECO:0007669"/>
    <property type="project" value="UniProtKB-SubCell"/>
</dbReference>
<evidence type="ECO:0000256" key="3">
    <source>
        <dbReference type="ARBA" id="ARBA00022692"/>
    </source>
</evidence>
<evidence type="ECO:0000256" key="2">
    <source>
        <dbReference type="ARBA" id="ARBA00007511"/>
    </source>
</evidence>
<proteinExistence type="inferred from homology"/>
<organism evidence="7 8">
    <name type="scientific">Allorhodopirellula heiligendammensis</name>
    <dbReference type="NCBI Taxonomy" id="2714739"/>
    <lineage>
        <taxon>Bacteria</taxon>
        <taxon>Pseudomonadati</taxon>
        <taxon>Planctomycetota</taxon>
        <taxon>Planctomycetia</taxon>
        <taxon>Pirellulales</taxon>
        <taxon>Pirellulaceae</taxon>
        <taxon>Allorhodopirellula</taxon>
    </lineage>
</organism>
<evidence type="ECO:0000256" key="4">
    <source>
        <dbReference type="ARBA" id="ARBA00022989"/>
    </source>
</evidence>
<evidence type="ECO:0000256" key="6">
    <source>
        <dbReference type="SAM" id="Phobius"/>
    </source>
</evidence>
<feature type="transmembrane region" description="Helical" evidence="6">
    <location>
        <begin position="49"/>
        <end position="69"/>
    </location>
</feature>
<dbReference type="RefSeq" id="WP_302118646.1">
    <property type="nucleotide sequence ID" value="NZ_SJPU01000002.1"/>
</dbReference>
<dbReference type="InterPro" id="IPR005496">
    <property type="entry name" value="Integral_membrane_TerC"/>
</dbReference>
<keyword evidence="4 6" id="KW-1133">Transmembrane helix</keyword>
<gene>
    <name evidence="7" type="ORF">Poly21_23530</name>
</gene>
<keyword evidence="8" id="KW-1185">Reference proteome</keyword>
<evidence type="ECO:0000256" key="5">
    <source>
        <dbReference type="ARBA" id="ARBA00023136"/>
    </source>
</evidence>
<evidence type="ECO:0000313" key="7">
    <source>
        <dbReference type="EMBL" id="TWU15161.1"/>
    </source>
</evidence>
<feature type="transmembrane region" description="Helical" evidence="6">
    <location>
        <begin position="6"/>
        <end position="29"/>
    </location>
</feature>
<keyword evidence="5 6" id="KW-0472">Membrane</keyword>
<dbReference type="PANTHER" id="PTHR30238:SF4">
    <property type="entry name" value="SLL1022 PROTEIN"/>
    <property type="match status" value="1"/>
</dbReference>
<dbReference type="Pfam" id="PF03741">
    <property type="entry name" value="TerC"/>
    <property type="match status" value="1"/>
</dbReference>
<comment type="similarity">
    <text evidence="2">Belongs to the TerC family.</text>
</comment>
<feature type="transmembrane region" description="Helical" evidence="6">
    <location>
        <begin position="159"/>
        <end position="177"/>
    </location>
</feature>
<dbReference type="AlphaFoldDB" id="A0A5C6BUP3"/>
<feature type="transmembrane region" description="Helical" evidence="6">
    <location>
        <begin position="133"/>
        <end position="153"/>
    </location>
</feature>
<feature type="transmembrane region" description="Helical" evidence="6">
    <location>
        <begin position="189"/>
        <end position="209"/>
    </location>
</feature>
<dbReference type="EMBL" id="SJPU01000002">
    <property type="protein sequence ID" value="TWU15161.1"/>
    <property type="molecule type" value="Genomic_DNA"/>
</dbReference>
<dbReference type="Proteomes" id="UP000319908">
    <property type="component" value="Unassembled WGS sequence"/>
</dbReference>
<reference evidence="7 8" key="1">
    <citation type="journal article" date="2020" name="Antonie Van Leeuwenhoek">
        <title>Rhodopirellula heiligendammensis sp. nov., Rhodopirellula pilleata sp. nov., and Rhodopirellula solitaria sp. nov. isolated from natural or artificial marine surfaces in Northern Germany and California, USA, and emended description of the genus Rhodopirellula.</title>
        <authorList>
            <person name="Kallscheuer N."/>
            <person name="Wiegand S."/>
            <person name="Jogler M."/>
            <person name="Boedeker C."/>
            <person name="Peeters S.H."/>
            <person name="Rast P."/>
            <person name="Heuer A."/>
            <person name="Jetten M.S.M."/>
            <person name="Rohde M."/>
            <person name="Jogler C."/>
        </authorList>
    </citation>
    <scope>NUCLEOTIDE SEQUENCE [LARGE SCALE GENOMIC DNA]</scope>
    <source>
        <strain evidence="7 8">Poly21</strain>
    </source>
</reference>
<feature type="transmembrane region" description="Helical" evidence="6">
    <location>
        <begin position="89"/>
        <end position="107"/>
    </location>
</feature>
<comment type="subcellular location">
    <subcellularLocation>
        <location evidence="1">Membrane</location>
        <topology evidence="1">Multi-pass membrane protein</topology>
    </subcellularLocation>
</comment>
<evidence type="ECO:0000313" key="8">
    <source>
        <dbReference type="Proteomes" id="UP000319908"/>
    </source>
</evidence>
<accession>A0A5C6BUP3</accession>
<comment type="caution">
    <text evidence="7">The sequence shown here is derived from an EMBL/GenBank/DDBJ whole genome shotgun (WGS) entry which is preliminary data.</text>
</comment>